<evidence type="ECO:0000313" key="2">
    <source>
        <dbReference type="Proteomes" id="UP001732700"/>
    </source>
</evidence>
<evidence type="ECO:0000313" key="1">
    <source>
        <dbReference type="EnsemblPlants" id="AVESA.00010b.r2.3DG0531000.1.CDS.1"/>
    </source>
</evidence>
<organism evidence="1 2">
    <name type="scientific">Avena sativa</name>
    <name type="common">Oat</name>
    <dbReference type="NCBI Taxonomy" id="4498"/>
    <lineage>
        <taxon>Eukaryota</taxon>
        <taxon>Viridiplantae</taxon>
        <taxon>Streptophyta</taxon>
        <taxon>Embryophyta</taxon>
        <taxon>Tracheophyta</taxon>
        <taxon>Spermatophyta</taxon>
        <taxon>Magnoliopsida</taxon>
        <taxon>Liliopsida</taxon>
        <taxon>Poales</taxon>
        <taxon>Poaceae</taxon>
        <taxon>BOP clade</taxon>
        <taxon>Pooideae</taxon>
        <taxon>Poodae</taxon>
        <taxon>Poeae</taxon>
        <taxon>Poeae Chloroplast Group 1 (Aveneae type)</taxon>
        <taxon>Aveninae</taxon>
        <taxon>Avena</taxon>
    </lineage>
</organism>
<protein>
    <submittedName>
        <fullName evidence="1">Uncharacterized protein</fullName>
    </submittedName>
</protein>
<accession>A0ACD5VWK2</accession>
<reference evidence="1" key="1">
    <citation type="submission" date="2021-05" db="EMBL/GenBank/DDBJ databases">
        <authorList>
            <person name="Scholz U."/>
            <person name="Mascher M."/>
            <person name="Fiebig A."/>
        </authorList>
    </citation>
    <scope>NUCLEOTIDE SEQUENCE [LARGE SCALE GENOMIC DNA]</scope>
</reference>
<name>A0ACD5VWK2_AVESA</name>
<proteinExistence type="predicted"/>
<reference evidence="1" key="2">
    <citation type="submission" date="2025-09" db="UniProtKB">
        <authorList>
            <consortium name="EnsemblPlants"/>
        </authorList>
    </citation>
    <scope>IDENTIFICATION</scope>
</reference>
<sequence>MLLTNLVTMLRKNLVARNMLMGKGKFFYQRCVAHILNLVCQVGIDYLDPVLTNICETAKFIRVTANRKEAFADIVKQEGISCEKSPCLDVPTGWNSTFTMINLALRYRRAFDALERQDPQYTYAPSAAEWDEAKAICKLLRVFYEATKVISGSKYPIANLYFQQMWQAKEALDKEASREGSPFPEMIKPMQKKLDKYWKLSWLALSIHVILDPRFKFTYLEFWFPQVLGSSAVTKIARVKEIFKELFEEYAKLNHSETTQTQQGGDDLDMEMESNDPLLDWDRHLSSQISSISVGSSELDAYWLKPLIALTENFYILDW</sequence>
<dbReference type="Proteomes" id="UP001732700">
    <property type="component" value="Chromosome 3D"/>
</dbReference>
<dbReference type="EnsemblPlants" id="AVESA.00010b.r2.3DG0531000.1">
    <property type="protein sequence ID" value="AVESA.00010b.r2.3DG0531000.1.CDS.1"/>
    <property type="gene ID" value="AVESA.00010b.r2.3DG0531000"/>
</dbReference>
<keyword evidence="2" id="KW-1185">Reference proteome</keyword>